<dbReference type="EMBL" id="HBEP01020413">
    <property type="protein sequence ID" value="CAD8491087.1"/>
    <property type="molecule type" value="Transcribed_RNA"/>
</dbReference>
<gene>
    <name evidence="4" type="ORF">PANT1444_LOCUS11470</name>
</gene>
<dbReference type="InterPro" id="IPR050411">
    <property type="entry name" value="AlphaKG_dependent_hydroxylases"/>
</dbReference>
<dbReference type="AlphaFoldDB" id="A0A7S0ER57"/>
<keyword evidence="1" id="KW-0560">Oxidoreductase</keyword>
<evidence type="ECO:0000256" key="2">
    <source>
        <dbReference type="SAM" id="SignalP"/>
    </source>
</evidence>
<dbReference type="PANTHER" id="PTHR10696:SF21">
    <property type="entry name" value="TAUD_TFDA-LIKE DOMAIN-CONTAINING PROTEIN"/>
    <property type="match status" value="1"/>
</dbReference>
<dbReference type="InterPro" id="IPR042098">
    <property type="entry name" value="TauD-like_sf"/>
</dbReference>
<protein>
    <recommendedName>
        <fullName evidence="3">TauD/TfdA-like domain-containing protein</fullName>
    </recommendedName>
</protein>
<dbReference type="Gene3D" id="3.60.130.10">
    <property type="entry name" value="Clavaminate synthase-like"/>
    <property type="match status" value="1"/>
</dbReference>
<dbReference type="Pfam" id="PF02668">
    <property type="entry name" value="TauD"/>
    <property type="match status" value="1"/>
</dbReference>
<feature type="chain" id="PRO_5030823660" description="TauD/TfdA-like domain-containing protein" evidence="2">
    <location>
        <begin position="17"/>
        <end position="426"/>
    </location>
</feature>
<feature type="domain" description="TauD/TfdA-like" evidence="3">
    <location>
        <begin position="103"/>
        <end position="392"/>
    </location>
</feature>
<evidence type="ECO:0000313" key="4">
    <source>
        <dbReference type="EMBL" id="CAD8491087.1"/>
    </source>
</evidence>
<organism evidence="4">
    <name type="scientific">Phaeocystis antarctica</name>
    <dbReference type="NCBI Taxonomy" id="33657"/>
    <lineage>
        <taxon>Eukaryota</taxon>
        <taxon>Haptista</taxon>
        <taxon>Haptophyta</taxon>
        <taxon>Prymnesiophyceae</taxon>
        <taxon>Phaeocystales</taxon>
        <taxon>Phaeocystaceae</taxon>
        <taxon>Phaeocystis</taxon>
    </lineage>
</organism>
<proteinExistence type="predicted"/>
<reference evidence="4" key="1">
    <citation type="submission" date="2021-01" db="EMBL/GenBank/DDBJ databases">
        <authorList>
            <person name="Corre E."/>
            <person name="Pelletier E."/>
            <person name="Niang G."/>
            <person name="Scheremetjew M."/>
            <person name="Finn R."/>
            <person name="Kale V."/>
            <person name="Holt S."/>
            <person name="Cochrane G."/>
            <person name="Meng A."/>
            <person name="Brown T."/>
            <person name="Cohen L."/>
        </authorList>
    </citation>
    <scope>NUCLEOTIDE SEQUENCE</scope>
    <source>
        <strain evidence="4">CCMP1374</strain>
    </source>
</reference>
<dbReference type="InterPro" id="IPR003819">
    <property type="entry name" value="TauD/TfdA-like"/>
</dbReference>
<dbReference type="SUPFAM" id="SSF51197">
    <property type="entry name" value="Clavaminate synthase-like"/>
    <property type="match status" value="1"/>
</dbReference>
<accession>A0A7S0ER57</accession>
<name>A0A7S0ER57_9EUKA</name>
<feature type="signal peptide" evidence="2">
    <location>
        <begin position="1"/>
        <end position="16"/>
    </location>
</feature>
<evidence type="ECO:0000256" key="1">
    <source>
        <dbReference type="ARBA" id="ARBA00023002"/>
    </source>
</evidence>
<dbReference type="GO" id="GO:0016491">
    <property type="term" value="F:oxidoreductase activity"/>
    <property type="evidence" value="ECO:0007669"/>
    <property type="project" value="UniProtKB-KW"/>
</dbReference>
<dbReference type="PANTHER" id="PTHR10696">
    <property type="entry name" value="GAMMA-BUTYROBETAINE HYDROXYLASE-RELATED"/>
    <property type="match status" value="1"/>
</dbReference>
<evidence type="ECO:0000259" key="3">
    <source>
        <dbReference type="Pfam" id="PF02668"/>
    </source>
</evidence>
<sequence>MRISSLVVAALPLAASLNLATPARPAATAGRCSNIRAIALDAPPDQLPTLSDAIPDCPRTTWDADELDIEFWQKKYKEEDLPLCPIEVIATKEANAQGVAYFSERRDELKAMLEKHGTIWFREFDLMKDEEGFRRMWEALDMDPCLDPLHSSGLRKFLAKKDAVYEEVNKQSLSKHYIGLHNESTNKKAAKAAAFVCFKPATVSGGEFFIADGERIFRDMDPDVLKELYNRKVRISAVNLDLDVLGSLPDGLKETAMEKAMELVDKTIIPKFDMDFELIYGTDGNDMRLQAIEEIQPPVNRHPGTGRPAWFCNMHNQARFLRDRRPCAVPEVGMTDIYFGDLSLIPGEMLQHVNKVCEESIVTVPMKAGDVLLCDNYRVLHGRDIFEGDRLHAVSWFGDEKYDAADTGGAAGDVLNNLLNTFLVGK</sequence>
<keyword evidence="2" id="KW-0732">Signal</keyword>